<dbReference type="EMBL" id="SJDT01000006">
    <property type="protein sequence ID" value="TBW20962.1"/>
    <property type="molecule type" value="Genomic_DNA"/>
</dbReference>
<dbReference type="Proteomes" id="UP000293036">
    <property type="component" value="Unassembled WGS sequence"/>
</dbReference>
<evidence type="ECO:0000313" key="1">
    <source>
        <dbReference type="EMBL" id="TBW20962.1"/>
    </source>
</evidence>
<comment type="caution">
    <text evidence="1">The sequence shown here is derived from an EMBL/GenBank/DDBJ whole genome shotgun (WGS) entry which is preliminary data.</text>
</comment>
<evidence type="ECO:0008006" key="3">
    <source>
        <dbReference type="Google" id="ProtNLM"/>
    </source>
</evidence>
<proteinExistence type="predicted"/>
<dbReference type="RefSeq" id="WP_131282018.1">
    <property type="nucleotide sequence ID" value="NZ_JBHSLR010000005.1"/>
</dbReference>
<name>A0A4Q9UZ02_9ACTO</name>
<organism evidence="1 2">
    <name type="scientific">Arcanobacterium bovis</name>
    <dbReference type="NCBI Taxonomy" id="2529275"/>
    <lineage>
        <taxon>Bacteria</taxon>
        <taxon>Bacillati</taxon>
        <taxon>Actinomycetota</taxon>
        <taxon>Actinomycetes</taxon>
        <taxon>Actinomycetales</taxon>
        <taxon>Actinomycetaceae</taxon>
        <taxon>Arcanobacterium</taxon>
    </lineage>
</organism>
<dbReference type="OrthoDB" id="3265333at2"/>
<dbReference type="AlphaFoldDB" id="A0A4Q9UZ02"/>
<reference evidence="1 2" key="1">
    <citation type="submission" date="2019-02" db="EMBL/GenBank/DDBJ databases">
        <title>Arcanobacterium bovis sp. nov., isolated from the milk of a cow with mastitis.</title>
        <authorList>
            <person name="Sammra O."/>
            <person name="Foster G."/>
            <person name="Hassan A."/>
            <person name="Alssahen M."/>
            <person name="Laemmler C."/>
            <person name="Borowiak M."/>
            <person name="Malorny B."/>
            <person name="Abdulmawjood A."/>
        </authorList>
    </citation>
    <scope>NUCLEOTIDE SEQUENCE [LARGE SCALE GENOMIC DNA]</scope>
    <source>
        <strain evidence="1 2">C605018/01/1</strain>
    </source>
</reference>
<accession>A0A4Q9UZ02</accession>
<sequence>MSEEKTADDVRYQTIVFLNAVVPVLKPIIAETPALKKAFRGKNGVVQISALTGESNDDGTPGKMATHLVVEDGDVTVRVGEHLAPNLELEFASREDLNTFFTGGLKLPKMKGALSNPGLLVATVRSLLKMSSLLGATEPPEDPDDQALLVKCMFYLLTSGISQLNKAKHPLFRDWANRQPDRVYQLTVVGREDLDAYIRVKGGRSKAVRGSYTRSKPFFAMAFDSTRSALGILLDVDDMIEATVSQKIVMQGAPEYGAELGELMQTVGGYAK</sequence>
<protein>
    <recommendedName>
        <fullName evidence="3">SCP2 domain-containing protein</fullName>
    </recommendedName>
</protein>
<gene>
    <name evidence="1" type="ORF">EZJ44_07700</name>
</gene>
<keyword evidence="2" id="KW-1185">Reference proteome</keyword>
<evidence type="ECO:0000313" key="2">
    <source>
        <dbReference type="Proteomes" id="UP000293036"/>
    </source>
</evidence>